<protein>
    <submittedName>
        <fullName evidence="1">Uncharacterized protein</fullName>
    </submittedName>
</protein>
<dbReference type="AlphaFoldDB" id="A0A2C9U1Y3"/>
<sequence>MTIFLYRRLYSSDDIFYIGDCAVQIDKVVEATQELLTRQFNLQADIPAKKT</sequence>
<organism evidence="1">
    <name type="scientific">Manihot esculenta</name>
    <name type="common">Cassava</name>
    <name type="synonym">Jatropha manihot</name>
    <dbReference type="NCBI Taxonomy" id="3983"/>
    <lineage>
        <taxon>Eukaryota</taxon>
        <taxon>Viridiplantae</taxon>
        <taxon>Streptophyta</taxon>
        <taxon>Embryophyta</taxon>
        <taxon>Tracheophyta</taxon>
        <taxon>Spermatophyta</taxon>
        <taxon>Magnoliopsida</taxon>
        <taxon>eudicotyledons</taxon>
        <taxon>Gunneridae</taxon>
        <taxon>Pentapetalae</taxon>
        <taxon>rosids</taxon>
        <taxon>fabids</taxon>
        <taxon>Malpighiales</taxon>
        <taxon>Euphorbiaceae</taxon>
        <taxon>Crotonoideae</taxon>
        <taxon>Manihoteae</taxon>
        <taxon>Manihot</taxon>
    </lineage>
</organism>
<gene>
    <name evidence="1" type="ORF">MANES_18G098300</name>
</gene>
<reference evidence="1" key="1">
    <citation type="submission" date="2016-02" db="EMBL/GenBank/DDBJ databases">
        <title>WGS assembly of Manihot esculenta.</title>
        <authorList>
            <person name="Bredeson J.V."/>
            <person name="Prochnik S.E."/>
            <person name="Lyons J.B."/>
            <person name="Schmutz J."/>
            <person name="Grimwood J."/>
            <person name="Vrebalov J."/>
            <person name="Bart R.S."/>
            <person name="Amuge T."/>
            <person name="Ferguson M.E."/>
            <person name="Green R."/>
            <person name="Putnam N."/>
            <person name="Stites J."/>
            <person name="Rounsley S."/>
            <person name="Rokhsar D.S."/>
        </authorList>
    </citation>
    <scope>NUCLEOTIDE SEQUENCE [LARGE SCALE GENOMIC DNA]</scope>
    <source>
        <tissue evidence="1">Leaf</tissue>
    </source>
</reference>
<accession>A0A2C9U1Y3</accession>
<dbReference type="EMBL" id="CM004404">
    <property type="protein sequence ID" value="OAY23680.1"/>
    <property type="molecule type" value="Genomic_DNA"/>
</dbReference>
<name>A0A2C9U1Y3_MANES</name>
<proteinExistence type="predicted"/>
<evidence type="ECO:0000313" key="1">
    <source>
        <dbReference type="EMBL" id="OAY23680.1"/>
    </source>
</evidence>